<feature type="transmembrane region" description="Helical" evidence="2">
    <location>
        <begin position="72"/>
        <end position="89"/>
    </location>
</feature>
<feature type="transmembrane region" description="Helical" evidence="2">
    <location>
        <begin position="222"/>
        <end position="241"/>
    </location>
</feature>
<dbReference type="SMART" id="SM00028">
    <property type="entry name" value="TPR"/>
    <property type="match status" value="3"/>
</dbReference>
<feature type="transmembrane region" description="Helical" evidence="2">
    <location>
        <begin position="460"/>
        <end position="482"/>
    </location>
</feature>
<dbReference type="PANTHER" id="PTHR37422">
    <property type="entry name" value="TEICHURONIC ACID BIOSYNTHESIS PROTEIN TUAE"/>
    <property type="match status" value="1"/>
</dbReference>
<feature type="transmembrane region" description="Helical" evidence="2">
    <location>
        <begin position="423"/>
        <end position="440"/>
    </location>
</feature>
<organism evidence="3 4">
    <name type="scientific">Candidatus Magasanikbacteria bacterium GW2011_GWC2_41_17</name>
    <dbReference type="NCBI Taxonomy" id="1619048"/>
    <lineage>
        <taxon>Bacteria</taxon>
        <taxon>Candidatus Magasanikiibacteriota</taxon>
    </lineage>
</organism>
<feature type="transmembrane region" description="Helical" evidence="2">
    <location>
        <begin position="134"/>
        <end position="154"/>
    </location>
</feature>
<feature type="transmembrane region" description="Helical" evidence="2">
    <location>
        <begin position="248"/>
        <end position="268"/>
    </location>
</feature>
<reference evidence="3 4" key="1">
    <citation type="journal article" date="2015" name="Nature">
        <title>rRNA introns, odd ribosomes, and small enigmatic genomes across a large radiation of phyla.</title>
        <authorList>
            <person name="Brown C.T."/>
            <person name="Hug L.A."/>
            <person name="Thomas B.C."/>
            <person name="Sharon I."/>
            <person name="Castelle C.J."/>
            <person name="Singh A."/>
            <person name="Wilkins M.J."/>
            <person name="Williams K.H."/>
            <person name="Banfield J.F."/>
        </authorList>
    </citation>
    <scope>NUCLEOTIDE SEQUENCE [LARGE SCALE GENOMIC DNA]</scope>
</reference>
<evidence type="ECO:0000313" key="3">
    <source>
        <dbReference type="EMBL" id="KKR99808.1"/>
    </source>
</evidence>
<dbReference type="Pfam" id="PF13432">
    <property type="entry name" value="TPR_16"/>
    <property type="match status" value="1"/>
</dbReference>
<feature type="transmembrane region" description="Helical" evidence="2">
    <location>
        <begin position="42"/>
        <end position="60"/>
    </location>
</feature>
<feature type="repeat" description="TPR" evidence="1">
    <location>
        <begin position="711"/>
        <end position="744"/>
    </location>
</feature>
<comment type="caution">
    <text evidence="3">The sequence shown here is derived from an EMBL/GenBank/DDBJ whole genome shotgun (WGS) entry which is preliminary data.</text>
</comment>
<keyword evidence="1" id="KW-0802">TPR repeat</keyword>
<dbReference type="InterPro" id="IPR051533">
    <property type="entry name" value="WaaL-like"/>
</dbReference>
<dbReference type="PROSITE" id="PS50293">
    <property type="entry name" value="TPR_REGION"/>
    <property type="match status" value="1"/>
</dbReference>
<dbReference type="PROSITE" id="PS50005">
    <property type="entry name" value="TPR"/>
    <property type="match status" value="2"/>
</dbReference>
<dbReference type="Proteomes" id="UP000034108">
    <property type="component" value="Unassembled WGS sequence"/>
</dbReference>
<feature type="transmembrane region" description="Helical" evidence="2">
    <location>
        <begin position="399"/>
        <end position="417"/>
    </location>
</feature>
<gene>
    <name evidence="3" type="ORF">UU49_C0003G0022</name>
</gene>
<feature type="transmembrane region" description="Helical" evidence="2">
    <location>
        <begin position="343"/>
        <end position="371"/>
    </location>
</feature>
<dbReference type="STRING" id="1619048.UU49_C0003G0022"/>
<dbReference type="InterPro" id="IPR011990">
    <property type="entry name" value="TPR-like_helical_dom_sf"/>
</dbReference>
<proteinExistence type="predicted"/>
<evidence type="ECO:0000256" key="2">
    <source>
        <dbReference type="SAM" id="Phobius"/>
    </source>
</evidence>
<dbReference type="SUPFAM" id="SSF48452">
    <property type="entry name" value="TPR-like"/>
    <property type="match status" value="1"/>
</dbReference>
<dbReference type="Pfam" id="PF13181">
    <property type="entry name" value="TPR_8"/>
    <property type="match status" value="1"/>
</dbReference>
<dbReference type="InterPro" id="IPR019734">
    <property type="entry name" value="TPR_rpt"/>
</dbReference>
<protein>
    <submittedName>
        <fullName evidence="3">SLEI family protein</fullName>
    </submittedName>
</protein>
<feature type="transmembrane region" description="Helical" evidence="2">
    <location>
        <begin position="101"/>
        <end position="122"/>
    </location>
</feature>
<feature type="repeat" description="TPR" evidence="1">
    <location>
        <begin position="606"/>
        <end position="639"/>
    </location>
</feature>
<dbReference type="Gene3D" id="1.25.40.10">
    <property type="entry name" value="Tetratricopeptide repeat domain"/>
    <property type="match status" value="2"/>
</dbReference>
<dbReference type="AlphaFoldDB" id="A0A0G0VG88"/>
<dbReference type="PANTHER" id="PTHR37422:SF13">
    <property type="entry name" value="LIPOPOLYSACCHARIDE BIOSYNTHESIS PROTEIN PA4999-RELATED"/>
    <property type="match status" value="1"/>
</dbReference>
<feature type="transmembrane region" description="Helical" evidence="2">
    <location>
        <begin position="174"/>
        <end position="191"/>
    </location>
</feature>
<feature type="transmembrane region" description="Helical" evidence="2">
    <location>
        <begin position="198"/>
        <end position="216"/>
    </location>
</feature>
<keyword evidence="2" id="KW-0472">Membrane</keyword>
<evidence type="ECO:0000313" key="4">
    <source>
        <dbReference type="Proteomes" id="UP000034108"/>
    </source>
</evidence>
<sequence>MDTFTTRLLNGATKFCLFLAVFLIPIFYLPFTDEKLELNKYFLLYFLVFVSLLCWLGGSILKKNFEIRRTPLDIPLLAIWFLYFLAALLSQDKFLSFFGDFSFLGLSFFGLTMFLVFYFLIVQNLSKISQILGAVYLFLFGGTLSAAYFLLFTFKLFVWPSFLPQFGLVSGSNTLFGVYLAVIFVMSLAFLTVKKRELVLDIFFLLCALTTSAVLVVLGFKLVWIITAAAIFLMLIFFLTYADKVRTIWTSIAFTIFVISLLFMFLGVPKFLTANLPLEVSLSSNVSWQIATDTITAGAKNFLFGTGPGTFLFDFSQYRPVDFNNNFAWNIRFRQSYNNAFDWLMTVGVLGALAMLFLILMVLGLIINTWLKHLLESRGKKKTVEAGEEAVGFFHRSPLIFWGLVGAWLTLLISFFLMNFGAAHWLAFWLLLGLVVSASAHLSKIDLPVWKFSLKTTPQYALATSFGFILIFTAIIVVGIYFGRYFAAEVIFAKAINISLDQKISDLSKVVEWSPHRVLFQLTLADAFLNKAGEIASKTNDVNQVAPLVSSAVQAAKNATDQSPNNVATWEYLSNMYASARAFAPEANNWTMGALEKAVALEPTNPTFYVALGNAKLLEKRYTEAKEDYDKAIALKPNFLMAYVRLAFLEEMKNNISGSIAVLEKGLNYGIQDPGYVFQLGRYYFNRAQKGDYALAEAAFKKAVILQPNYSDAIFSLGLLYEKIGNTGAALEMYRKVLDLNPGNKDIKKKIDALSGGGEEKK</sequence>
<name>A0A0G0VG88_9BACT</name>
<feature type="transmembrane region" description="Helical" evidence="2">
    <location>
        <begin position="12"/>
        <end position="30"/>
    </location>
</feature>
<keyword evidence="2" id="KW-0812">Transmembrane</keyword>
<keyword evidence="2" id="KW-1133">Transmembrane helix</keyword>
<accession>A0A0G0VG88</accession>
<dbReference type="EMBL" id="LCAV01000003">
    <property type="protein sequence ID" value="KKR99808.1"/>
    <property type="molecule type" value="Genomic_DNA"/>
</dbReference>
<evidence type="ECO:0000256" key="1">
    <source>
        <dbReference type="PROSITE-ProRule" id="PRU00339"/>
    </source>
</evidence>